<comment type="pathway">
    <text evidence="2">Protein modification; protein glycosylation.</text>
</comment>
<keyword evidence="4 10" id="KW-0328">Glycosyltransferase</keyword>
<organism evidence="11 12">
    <name type="scientific">Meyerozyma guilliermondii (strain ATCC 6260 / CBS 566 / DSM 6381 / JCM 1539 / NBRC 10279 / NRRL Y-324)</name>
    <name type="common">Yeast</name>
    <name type="synonym">Candida guilliermondii</name>
    <dbReference type="NCBI Taxonomy" id="294746"/>
    <lineage>
        <taxon>Eukaryota</taxon>
        <taxon>Fungi</taxon>
        <taxon>Dikarya</taxon>
        <taxon>Ascomycota</taxon>
        <taxon>Saccharomycotina</taxon>
        <taxon>Pichiomycetes</taxon>
        <taxon>Debaryomycetaceae</taxon>
        <taxon>Meyerozyma</taxon>
    </lineage>
</organism>
<feature type="transmembrane region" description="Helical" evidence="10">
    <location>
        <begin position="192"/>
        <end position="211"/>
    </location>
</feature>
<dbReference type="AlphaFoldDB" id="A5DRI9"/>
<feature type="transmembrane region" description="Helical" evidence="10">
    <location>
        <begin position="377"/>
        <end position="399"/>
    </location>
</feature>
<comment type="subcellular location">
    <subcellularLocation>
        <location evidence="1 10">Endoplasmic reticulum membrane</location>
        <topology evidence="1 10">Multi-pass membrane protein</topology>
    </subcellularLocation>
</comment>
<feature type="transmembrane region" description="Helical" evidence="10">
    <location>
        <begin position="342"/>
        <end position="365"/>
    </location>
</feature>
<dbReference type="FunCoup" id="A5DRI9">
    <property type="interactions" value="947"/>
</dbReference>
<reference evidence="11 12" key="1">
    <citation type="journal article" date="2009" name="Nature">
        <title>Evolution of pathogenicity and sexual reproduction in eight Candida genomes.</title>
        <authorList>
            <person name="Butler G."/>
            <person name="Rasmussen M.D."/>
            <person name="Lin M.F."/>
            <person name="Santos M.A."/>
            <person name="Sakthikumar S."/>
            <person name="Munro C.A."/>
            <person name="Rheinbay E."/>
            <person name="Grabherr M."/>
            <person name="Forche A."/>
            <person name="Reedy J.L."/>
            <person name="Agrafioti I."/>
            <person name="Arnaud M.B."/>
            <person name="Bates S."/>
            <person name="Brown A.J."/>
            <person name="Brunke S."/>
            <person name="Costanzo M.C."/>
            <person name="Fitzpatrick D.A."/>
            <person name="de Groot P.W."/>
            <person name="Harris D."/>
            <person name="Hoyer L.L."/>
            <person name="Hube B."/>
            <person name="Klis F.M."/>
            <person name="Kodira C."/>
            <person name="Lennard N."/>
            <person name="Logue M.E."/>
            <person name="Martin R."/>
            <person name="Neiman A.M."/>
            <person name="Nikolaou E."/>
            <person name="Quail M.A."/>
            <person name="Quinn J."/>
            <person name="Santos M.C."/>
            <person name="Schmitzberger F.F."/>
            <person name="Sherlock G."/>
            <person name="Shah P."/>
            <person name="Silverstein K.A."/>
            <person name="Skrzypek M.S."/>
            <person name="Soll D."/>
            <person name="Staggs R."/>
            <person name="Stansfield I."/>
            <person name="Stumpf M.P."/>
            <person name="Sudbery P.E."/>
            <person name="Srikantha T."/>
            <person name="Zeng Q."/>
            <person name="Berman J."/>
            <person name="Berriman M."/>
            <person name="Heitman J."/>
            <person name="Gow N.A."/>
            <person name="Lorenz M.C."/>
            <person name="Birren B.W."/>
            <person name="Kellis M."/>
            <person name="Cuomo C.A."/>
        </authorList>
    </citation>
    <scope>NUCLEOTIDE SEQUENCE [LARGE SCALE GENOMIC DNA]</scope>
    <source>
        <strain evidence="12">ATCC 6260 / CBS 566 / DSM 6381 / JCM 1539 / NBRC 10279 / NRRL Y-324</strain>
    </source>
</reference>
<dbReference type="UniPathway" id="UPA00378"/>
<dbReference type="InterPro" id="IPR005599">
    <property type="entry name" value="GPI_mannosylTrfase"/>
</dbReference>
<dbReference type="InParanoid" id="A5DRI9"/>
<proteinExistence type="inferred from homology"/>
<feature type="transmembrane region" description="Helical" evidence="10">
    <location>
        <begin position="148"/>
        <end position="172"/>
    </location>
</feature>
<feature type="transmembrane region" description="Helical" evidence="10">
    <location>
        <begin position="71"/>
        <end position="91"/>
    </location>
</feature>
<dbReference type="Pfam" id="PF03901">
    <property type="entry name" value="Glyco_transf_22"/>
    <property type="match status" value="1"/>
</dbReference>
<name>A5DRI9_PICGU</name>
<evidence type="ECO:0000256" key="1">
    <source>
        <dbReference type="ARBA" id="ARBA00004477"/>
    </source>
</evidence>
<comment type="similarity">
    <text evidence="3 10">Belongs to the glycosyltransferase 22 family.</text>
</comment>
<feature type="transmembrane region" description="Helical" evidence="10">
    <location>
        <begin position="12"/>
        <end position="35"/>
    </location>
</feature>
<dbReference type="PANTHER" id="PTHR22760:SF2">
    <property type="entry name" value="ALPHA-1,2-MANNOSYLTRANSFERASE ALG9"/>
    <property type="match status" value="1"/>
</dbReference>
<feature type="transmembrane region" description="Helical" evidence="10">
    <location>
        <begin position="277"/>
        <end position="301"/>
    </location>
</feature>
<dbReference type="GO" id="GO:0005789">
    <property type="term" value="C:endoplasmic reticulum membrane"/>
    <property type="evidence" value="ECO:0007669"/>
    <property type="project" value="UniProtKB-SubCell"/>
</dbReference>
<dbReference type="EMBL" id="CH408162">
    <property type="protein sequence ID" value="EDK41792.2"/>
    <property type="molecule type" value="Genomic_DNA"/>
</dbReference>
<dbReference type="OMA" id="PRDMHAK"/>
<keyword evidence="9 10" id="KW-0472">Membrane</keyword>
<evidence type="ECO:0000256" key="2">
    <source>
        <dbReference type="ARBA" id="ARBA00004922"/>
    </source>
</evidence>
<dbReference type="eggNOG" id="KOG2515">
    <property type="taxonomic scope" value="Eukaryota"/>
</dbReference>
<dbReference type="Proteomes" id="UP000001997">
    <property type="component" value="Unassembled WGS sequence"/>
</dbReference>
<keyword evidence="8 10" id="KW-1133">Transmembrane helix</keyword>
<keyword evidence="12" id="KW-1185">Reference proteome</keyword>
<dbReference type="GO" id="GO:0052918">
    <property type="term" value="F:dol-P-Man:Man(8)GlcNAc(2)-PP-Dol alpha-1,2-mannosyltransferase activity"/>
    <property type="evidence" value="ECO:0007669"/>
    <property type="project" value="EnsemblFungi"/>
</dbReference>
<evidence type="ECO:0000256" key="7">
    <source>
        <dbReference type="ARBA" id="ARBA00022824"/>
    </source>
</evidence>
<dbReference type="KEGG" id="pgu:PGUG_05890"/>
<evidence type="ECO:0000256" key="3">
    <source>
        <dbReference type="ARBA" id="ARBA00007063"/>
    </source>
</evidence>
<dbReference type="RefSeq" id="XP_001482127.2">
    <property type="nucleotide sequence ID" value="XM_001482077.1"/>
</dbReference>
<dbReference type="PANTHER" id="PTHR22760">
    <property type="entry name" value="GLYCOSYLTRANSFERASE"/>
    <property type="match status" value="1"/>
</dbReference>
<dbReference type="EC" id="2.4.1.-" evidence="10"/>
<keyword evidence="7 10" id="KW-0256">Endoplasmic reticulum</keyword>
<dbReference type="VEuPathDB" id="FungiDB:PGUG_05890"/>
<keyword evidence="5" id="KW-0808">Transferase</keyword>
<keyword evidence="6 10" id="KW-0812">Transmembrane</keyword>
<evidence type="ECO:0000313" key="12">
    <source>
        <dbReference type="Proteomes" id="UP000001997"/>
    </source>
</evidence>
<sequence>MDGTKSIKKGPSVLVYTLLAFNLILRLYSTLFMIISDCDETFNYWEPLNLLVRGFGKETWEYSPVYAIRSYAYLIPYYIVSLPITLLGQFVKFPPYVHFYWIRLIALNGFNVFAERKLFASVSSSLGPQCANWFIFLSSIAPGMSHGAVALLPSSLALGCVSLATSYVLLYVTTPQLSSALYAVAFFSYGGIYGWPFALALAIPFGLFIFASSIQNPENLLSFAIRALAIVGAMTALIVAIDSAFYKKLLLVPLNIITYNVFGGEGEGPEIFGVEPFIYYVHNLLLNFNATLLLASAGCFLSFGLRSKQRTKVIVTCTFPLAIWLSVFASQEHKEERFLYPIYPLIVLSASVFLSWFLTTSTSIIRSLTSSDKLTILYKQFFIVAFATVVGSISILRIMNLVENYSAPITIFRQVAELPPKTTITNVCVGREWYHFPASFFLPDNYRLRFLRSGFDGLLPGDFKESSSILESTSTFPDDMNNKNMFSAGKVISLEQCDYYVDNTGPIDEESGEPFIFLNSAHPEVVAGWDIIGCEKIIDPAGKSSGIGRILWVPVAIRKWVPYNVDYMNLCLAEKRSQ</sequence>
<accession>A5DRI9</accession>
<evidence type="ECO:0000256" key="5">
    <source>
        <dbReference type="ARBA" id="ARBA00022679"/>
    </source>
</evidence>
<dbReference type="HOGENOM" id="CLU_018152_0_0_1"/>
<protein>
    <recommendedName>
        <fullName evidence="10">Mannosyltransferase</fullName>
        <ecNumber evidence="10">2.4.1.-</ecNumber>
    </recommendedName>
</protein>
<evidence type="ECO:0000256" key="4">
    <source>
        <dbReference type="ARBA" id="ARBA00022676"/>
    </source>
</evidence>
<evidence type="ECO:0000256" key="6">
    <source>
        <dbReference type="ARBA" id="ARBA00022692"/>
    </source>
</evidence>
<gene>
    <name evidence="11" type="ORF">PGUG_05890</name>
</gene>
<feature type="transmembrane region" description="Helical" evidence="10">
    <location>
        <begin position="223"/>
        <end position="246"/>
    </location>
</feature>
<dbReference type="OrthoDB" id="497541at2759"/>
<dbReference type="GO" id="GO:0052926">
    <property type="term" value="F:dol-P-Man:Man(6)GlcNAc(2)-PP-Dol alpha-1,2-mannosyltransferase activity"/>
    <property type="evidence" value="ECO:0007669"/>
    <property type="project" value="EnsemblFungi"/>
</dbReference>
<dbReference type="GeneID" id="5123907"/>
<dbReference type="STRING" id="294746.A5DRI9"/>
<evidence type="ECO:0000256" key="9">
    <source>
        <dbReference type="ARBA" id="ARBA00023136"/>
    </source>
</evidence>
<feature type="transmembrane region" description="Helical" evidence="10">
    <location>
        <begin position="313"/>
        <end position="330"/>
    </location>
</feature>
<evidence type="ECO:0000313" key="11">
    <source>
        <dbReference type="EMBL" id="EDK41792.2"/>
    </source>
</evidence>
<evidence type="ECO:0000256" key="10">
    <source>
        <dbReference type="RuleBase" id="RU363075"/>
    </source>
</evidence>
<evidence type="ECO:0000256" key="8">
    <source>
        <dbReference type="ARBA" id="ARBA00022989"/>
    </source>
</evidence>
<dbReference type="GO" id="GO:0006488">
    <property type="term" value="P:dolichol-linked oligosaccharide biosynthetic process"/>
    <property type="evidence" value="ECO:0007669"/>
    <property type="project" value="EnsemblFungi"/>
</dbReference>